<accession>A0A2R6AWF2</accession>
<dbReference type="EMBL" id="NEXJ01000075">
    <property type="protein sequence ID" value="PSN90638.1"/>
    <property type="molecule type" value="Genomic_DNA"/>
</dbReference>
<dbReference type="Proteomes" id="UP000240490">
    <property type="component" value="Unassembled WGS sequence"/>
</dbReference>
<name>A0A2R6AWF2_9ARCH</name>
<protein>
    <submittedName>
        <fullName evidence="1">Uncharacterized protein</fullName>
    </submittedName>
</protein>
<organism evidence="1 2">
    <name type="scientific">Candidatus Marsarchaeota G2 archaeon ECH_B_SAG-M15</name>
    <dbReference type="NCBI Taxonomy" id="1978162"/>
    <lineage>
        <taxon>Archaea</taxon>
        <taxon>Candidatus Marsarchaeota</taxon>
        <taxon>Candidatus Marsarchaeota group 2</taxon>
    </lineage>
</organism>
<comment type="caution">
    <text evidence="1">The sequence shown here is derived from an EMBL/GenBank/DDBJ whole genome shotgun (WGS) entry which is preliminary data.</text>
</comment>
<gene>
    <name evidence="1" type="ORF">B9Q08_04310</name>
</gene>
<evidence type="ECO:0000313" key="1">
    <source>
        <dbReference type="EMBL" id="PSN90638.1"/>
    </source>
</evidence>
<reference evidence="1 2" key="1">
    <citation type="submission" date="2017-04" db="EMBL/GenBank/DDBJ databases">
        <title>Novel microbial lineages endemic to geothermal iron-oxide mats fill important gaps in the evolutionary history of Archaea.</title>
        <authorList>
            <person name="Jay Z.J."/>
            <person name="Beam J.P."/>
            <person name="Dlakic M."/>
            <person name="Rusch D.B."/>
            <person name="Kozubal M.A."/>
            <person name="Inskeep W.P."/>
        </authorList>
    </citation>
    <scope>NUCLEOTIDE SEQUENCE [LARGE SCALE GENOMIC DNA]</scope>
    <source>
        <strain evidence="1">ECH_B_SAG-M15</strain>
    </source>
</reference>
<dbReference type="AlphaFoldDB" id="A0A2R6AWF2"/>
<evidence type="ECO:0000313" key="2">
    <source>
        <dbReference type="Proteomes" id="UP000240490"/>
    </source>
</evidence>
<sequence length="61" mass="6674">MEGVCGGRIVVRWLGEQVVPVRIDWVGYSDAPPMLLDAAWPTDGVAEDFGVGFNLPRMGNR</sequence>
<proteinExistence type="predicted"/>